<dbReference type="EMBL" id="MWPZ01000001">
    <property type="protein sequence ID" value="TID06946.1"/>
    <property type="molecule type" value="Genomic_DNA"/>
</dbReference>
<dbReference type="GO" id="GO:0030136">
    <property type="term" value="C:clathrin-coated vesicle"/>
    <property type="evidence" value="ECO:0007669"/>
    <property type="project" value="InterPro"/>
</dbReference>
<dbReference type="SUPFAM" id="SSF48464">
    <property type="entry name" value="ENTH/VHS domain"/>
    <property type="match status" value="1"/>
</dbReference>
<name>A0A4T0WKJ2_9PEZI</name>
<feature type="region of interest" description="Disordered" evidence="3">
    <location>
        <begin position="506"/>
        <end position="606"/>
    </location>
</feature>
<dbReference type="PANTHER" id="PTHR22951">
    <property type="entry name" value="CLATHRIN ASSEMBLY PROTEIN"/>
    <property type="match status" value="1"/>
</dbReference>
<feature type="compositionally biased region" description="Polar residues" evidence="3">
    <location>
        <begin position="365"/>
        <end position="424"/>
    </location>
</feature>
<dbReference type="GO" id="GO:0072583">
    <property type="term" value="P:clathrin-dependent endocytosis"/>
    <property type="evidence" value="ECO:0007669"/>
    <property type="project" value="InterPro"/>
</dbReference>
<evidence type="ECO:0000313" key="6">
    <source>
        <dbReference type="Proteomes" id="UP000305883"/>
    </source>
</evidence>
<dbReference type="SMART" id="SM00273">
    <property type="entry name" value="ENTH"/>
    <property type="match status" value="1"/>
</dbReference>
<evidence type="ECO:0000256" key="1">
    <source>
        <dbReference type="ARBA" id="ARBA00004496"/>
    </source>
</evidence>
<dbReference type="CDD" id="cd16988">
    <property type="entry name" value="ANTH_N_YAP180"/>
    <property type="match status" value="1"/>
</dbReference>
<feature type="compositionally biased region" description="Low complexity" evidence="3">
    <location>
        <begin position="350"/>
        <end position="364"/>
    </location>
</feature>
<feature type="compositionally biased region" description="Polar residues" evidence="3">
    <location>
        <begin position="569"/>
        <end position="602"/>
    </location>
</feature>
<dbReference type="AlphaFoldDB" id="A0A4T0WKJ2"/>
<dbReference type="InterPro" id="IPR008942">
    <property type="entry name" value="ENTH_VHS"/>
</dbReference>
<evidence type="ECO:0000256" key="3">
    <source>
        <dbReference type="SAM" id="MobiDB-lite"/>
    </source>
</evidence>
<dbReference type="Gene3D" id="1.25.40.90">
    <property type="match status" value="1"/>
</dbReference>
<dbReference type="GO" id="GO:0032050">
    <property type="term" value="F:clathrin heavy chain binding"/>
    <property type="evidence" value="ECO:0007669"/>
    <property type="project" value="TreeGrafter"/>
</dbReference>
<evidence type="ECO:0000256" key="2">
    <source>
        <dbReference type="ARBA" id="ARBA00022490"/>
    </source>
</evidence>
<feature type="compositionally biased region" description="Low complexity" evidence="3">
    <location>
        <begin position="530"/>
        <end position="568"/>
    </location>
</feature>
<feature type="domain" description="ENTH" evidence="4">
    <location>
        <begin position="1"/>
        <end position="124"/>
    </location>
</feature>
<evidence type="ECO:0000259" key="4">
    <source>
        <dbReference type="PROSITE" id="PS50942"/>
    </source>
</evidence>
<feature type="region of interest" description="Disordered" evidence="3">
    <location>
        <begin position="276"/>
        <end position="329"/>
    </location>
</feature>
<dbReference type="PANTHER" id="PTHR22951:SF5">
    <property type="entry name" value="PHOSPHATIDYLINOSITOL-BINDING CLATHRIN ASSEMBLY PROTEIN LAP"/>
    <property type="match status" value="1"/>
</dbReference>
<accession>A0A4T0WKJ2</accession>
<evidence type="ECO:0000313" key="5">
    <source>
        <dbReference type="EMBL" id="TID06946.1"/>
    </source>
</evidence>
<keyword evidence="2" id="KW-0963">Cytoplasm</keyword>
<organism evidence="5 6">
    <name type="scientific">Colletotrichum higginsianum</name>
    <dbReference type="NCBI Taxonomy" id="80884"/>
    <lineage>
        <taxon>Eukaryota</taxon>
        <taxon>Fungi</taxon>
        <taxon>Dikarya</taxon>
        <taxon>Ascomycota</taxon>
        <taxon>Pezizomycotina</taxon>
        <taxon>Sordariomycetes</taxon>
        <taxon>Hypocreomycetidae</taxon>
        <taxon>Glomerellales</taxon>
        <taxon>Glomerellaceae</taxon>
        <taxon>Colletotrichum</taxon>
        <taxon>Colletotrichum destructivum species complex</taxon>
    </lineage>
</organism>
<dbReference type="GO" id="GO:0005546">
    <property type="term" value="F:phosphatidylinositol-4,5-bisphosphate binding"/>
    <property type="evidence" value="ECO:0007669"/>
    <property type="project" value="TreeGrafter"/>
</dbReference>
<dbReference type="Proteomes" id="UP000305883">
    <property type="component" value="Unassembled WGS sequence"/>
</dbReference>
<dbReference type="OrthoDB" id="44015at2759"/>
<feature type="compositionally biased region" description="Polar residues" evidence="3">
    <location>
        <begin position="506"/>
        <end position="528"/>
    </location>
</feature>
<feature type="region of interest" description="Disordered" evidence="3">
    <location>
        <begin position="345"/>
        <end position="486"/>
    </location>
</feature>
<dbReference type="InterPro" id="IPR013809">
    <property type="entry name" value="ENTH"/>
</dbReference>
<dbReference type="InterPro" id="IPR045192">
    <property type="entry name" value="AP180-like"/>
</dbReference>
<feature type="compositionally biased region" description="Low complexity" evidence="3">
    <location>
        <begin position="425"/>
        <end position="441"/>
    </location>
</feature>
<dbReference type="InterPro" id="IPR011417">
    <property type="entry name" value="ANTH_dom"/>
</dbReference>
<dbReference type="Gene3D" id="1.20.58.150">
    <property type="entry name" value="ANTH domain"/>
    <property type="match status" value="1"/>
</dbReference>
<protein>
    <submittedName>
        <fullName evidence="5">ENTH domain-containing protein C19F8.03c</fullName>
    </submittedName>
</protein>
<dbReference type="GO" id="GO:0005545">
    <property type="term" value="F:1-phosphatidylinositol binding"/>
    <property type="evidence" value="ECO:0007669"/>
    <property type="project" value="InterPro"/>
</dbReference>
<comment type="subcellular location">
    <subcellularLocation>
        <location evidence="1">Cytoplasm</location>
    </subcellularLocation>
</comment>
<reference evidence="5 6" key="1">
    <citation type="journal article" date="2019" name="Genome Biol. Evol.">
        <title>Genomic Plasticity Mediated by Transposable Elements in the Plant Pathogenic Fungus Colletotrichum higginsianum.</title>
        <authorList>
            <person name="Tsushima A."/>
            <person name="Gan P."/>
            <person name="Kumakura N."/>
            <person name="Narusaka M."/>
            <person name="Takano Y."/>
            <person name="Narusaka Y."/>
            <person name="Shirasu K."/>
        </authorList>
    </citation>
    <scope>NUCLEOTIDE SEQUENCE [LARGE SCALE GENOMIC DNA]</scope>
    <source>
        <strain evidence="5 6">MAFF305635-RFP</strain>
    </source>
</reference>
<gene>
    <name evidence="5" type="ORF">CH35J_001114</name>
</gene>
<dbReference type="SUPFAM" id="SSF89009">
    <property type="entry name" value="GAT-like domain"/>
    <property type="match status" value="1"/>
</dbReference>
<dbReference type="InterPro" id="IPR014712">
    <property type="entry name" value="ANTH_dom_sf"/>
</dbReference>
<sequence length="647" mass="71237">MSSSFEKSVKGATKIKAAPPKTKYIEHILVATHAGEAGVAEVFRALQFRLRDSTWTVVFKSLITVHLMIREGSPDVTLSFLSNHPNTLAISSFTDAQTQGRNIRHYANYLAARSKAYRETKCDWVRTKESRLEKLSVDKGLLRETEILQSQISALLKCDVLEGEIENEITVTVFRLLVLDLLALFQALNQGMINILGTFFEMSKVDAERAMAIYRTFTKHTDFVVQYLSVARQYEHQTRVEVPKLKHAPVNLGRQLEEYLRDPDFEVNRRQYIVEQQAKKSGKGGTSKSSSSAFDSKPAPAVTDHFPNTNGSTNGLSQPKAETTKGPAPDLIDFFESIEQNQTPMAPNVQQHQQQQQQQQQQEQMPMQTGFAANSPFQPQPTGFQQNGFAPQQTGFAPQQTGFAPQQTGFGTNPYQPQSTNPFGQPQQQPQQQQAPQPLQPSFTGAGFGGFTPQPSFQPGTLGSIPQESVASFPTGNTGMLSPQAGQQITNPFRASMLMAQQTGMSTNTAFSNPTGPNPQRQSTNPFARSSPQAQQPFSPAPSNSPFQSQTHQQQQLPTLAPLQPMMTGTNPFAKNFTGQQQRPATSSGALAPQPTGTTNPFRQGAFVNHQTGMGWQNNQQPIGGGLDNVETVPVFPRPIQQSPWQT</sequence>
<comment type="caution">
    <text evidence="5">The sequence shown here is derived from an EMBL/GenBank/DDBJ whole genome shotgun (WGS) entry which is preliminary data.</text>
</comment>
<dbReference type="GO" id="GO:0006900">
    <property type="term" value="P:vesicle budding from membrane"/>
    <property type="evidence" value="ECO:0007669"/>
    <property type="project" value="TreeGrafter"/>
</dbReference>
<dbReference type="GO" id="GO:0005905">
    <property type="term" value="C:clathrin-coated pit"/>
    <property type="evidence" value="ECO:0007669"/>
    <property type="project" value="TreeGrafter"/>
</dbReference>
<dbReference type="PROSITE" id="PS50942">
    <property type="entry name" value="ENTH"/>
    <property type="match status" value="1"/>
</dbReference>
<feature type="compositionally biased region" description="Polar residues" evidence="3">
    <location>
        <begin position="306"/>
        <end position="321"/>
    </location>
</feature>
<proteinExistence type="predicted"/>
<dbReference type="Pfam" id="PF07651">
    <property type="entry name" value="ANTH"/>
    <property type="match status" value="1"/>
</dbReference>
<dbReference type="GO" id="GO:0048268">
    <property type="term" value="P:clathrin coat assembly"/>
    <property type="evidence" value="ECO:0007669"/>
    <property type="project" value="InterPro"/>
</dbReference>
<feature type="compositionally biased region" description="Polar residues" evidence="3">
    <location>
        <begin position="453"/>
        <end position="486"/>
    </location>
</feature>
<dbReference type="GO" id="GO:0000149">
    <property type="term" value="F:SNARE binding"/>
    <property type="evidence" value="ECO:0007669"/>
    <property type="project" value="TreeGrafter"/>
</dbReference>
<dbReference type="FunFam" id="1.20.58.150:FF:000004">
    <property type="entry name" value="ENTH domain protein"/>
    <property type="match status" value="1"/>
</dbReference>
<dbReference type="FunFam" id="1.25.40.90:FF:000025">
    <property type="entry name" value="ENTH domain protein"/>
    <property type="match status" value="1"/>
</dbReference>